<dbReference type="Proteomes" id="UP000030640">
    <property type="component" value="Unassembled WGS sequence"/>
</dbReference>
<keyword evidence="1" id="KW-1133">Transmembrane helix</keyword>
<keyword evidence="1" id="KW-0812">Transmembrane</keyword>
<evidence type="ECO:0000313" key="2">
    <source>
        <dbReference type="EMBL" id="EUD64132.1"/>
    </source>
</evidence>
<proteinExistence type="predicted"/>
<accession>W6ZT86</accession>
<protein>
    <submittedName>
        <fullName evidence="2">Uncharacterized protein</fullName>
    </submittedName>
</protein>
<keyword evidence="3" id="KW-1185">Reference proteome</keyword>
<dbReference type="AlphaFoldDB" id="W6ZT86"/>
<sequence>MGSFMHGYMKQHLSGALKEKKCDSAGREQGGICRLRQDRATSLPTGQTTLTEIFKTDQESTLRNVSQMSRTLCVWLESWISTLEGKRTERAEMDFTGQCSYDQFIGGSSKNQSSAACLFERKKLSWIDHRTGSTLSMGQDYQRSLKMCMELITLIMMTAGLTSTVSRRTYKGSTDSGLCQSIYQNLKNWGGEEMAQAIMSDWFSYGDSGKNRKRTFQLPGRDVYEIITEGVLGISSGDKSLTCDISEETPGLEEKIIPEYKTGTSGDTQRDILEGPSVPQEPPVTKMDQLLTQVSTQVKVKDQGRYLLLEENKMELFIKTSVKQLKKDEITVIHFLQGQRLSESNGGQNPQQVSYEGPIVGGVISGLMGILGAYGLYRILGRRRRAKGTRIIPKPPGQVLAYSLSNRQG</sequence>
<evidence type="ECO:0000313" key="3">
    <source>
        <dbReference type="Proteomes" id="UP000030640"/>
    </source>
</evidence>
<dbReference type="VEuPathDB" id="PlasmoDB:C922_05491"/>
<dbReference type="EMBL" id="KI965540">
    <property type="protein sequence ID" value="EUD64132.1"/>
    <property type="molecule type" value="Genomic_DNA"/>
</dbReference>
<reference evidence="2 3" key="1">
    <citation type="submission" date="2013-02" db="EMBL/GenBank/DDBJ databases">
        <title>The Genome Sequence of Plasmodium inui San Antonio 1.</title>
        <authorList>
            <consortium name="The Broad Institute Genome Sequencing Platform"/>
            <consortium name="The Broad Institute Genome Sequencing Center for Infectious Disease"/>
            <person name="Neafsey D."/>
            <person name="Cheeseman I."/>
            <person name="Volkman S."/>
            <person name="Adams J."/>
            <person name="Walker B."/>
            <person name="Young S.K."/>
            <person name="Zeng Q."/>
            <person name="Gargeya S."/>
            <person name="Fitzgerald M."/>
            <person name="Haas B."/>
            <person name="Abouelleil A."/>
            <person name="Alvarado L."/>
            <person name="Arachchi H.M."/>
            <person name="Berlin A.M."/>
            <person name="Chapman S.B."/>
            <person name="Dewar J."/>
            <person name="Goldberg J."/>
            <person name="Griggs A."/>
            <person name="Gujja S."/>
            <person name="Hansen M."/>
            <person name="Howarth C."/>
            <person name="Imamovic A."/>
            <person name="Larimer J."/>
            <person name="McCowan C."/>
            <person name="Murphy C."/>
            <person name="Neiman D."/>
            <person name="Pearson M."/>
            <person name="Priest M."/>
            <person name="Roberts A."/>
            <person name="Saif S."/>
            <person name="Shea T."/>
            <person name="Sisk P."/>
            <person name="Sykes S."/>
            <person name="Wortman J."/>
            <person name="Nusbaum C."/>
            <person name="Birren B."/>
        </authorList>
    </citation>
    <scope>NUCLEOTIDE SEQUENCE [LARGE SCALE GENOMIC DNA]</scope>
    <source>
        <strain evidence="2 3">San Antonio 1</strain>
    </source>
</reference>
<dbReference type="GeneID" id="20040765"/>
<evidence type="ECO:0000256" key="1">
    <source>
        <dbReference type="SAM" id="Phobius"/>
    </source>
</evidence>
<gene>
    <name evidence="2" type="ORF">C922_05491</name>
</gene>
<feature type="transmembrane region" description="Helical" evidence="1">
    <location>
        <begin position="359"/>
        <end position="380"/>
    </location>
</feature>
<organism evidence="2 3">
    <name type="scientific">Plasmodium inui San Antonio 1</name>
    <dbReference type="NCBI Taxonomy" id="1237626"/>
    <lineage>
        <taxon>Eukaryota</taxon>
        <taxon>Sar</taxon>
        <taxon>Alveolata</taxon>
        <taxon>Apicomplexa</taxon>
        <taxon>Aconoidasida</taxon>
        <taxon>Haemosporida</taxon>
        <taxon>Plasmodiidae</taxon>
        <taxon>Plasmodium</taxon>
        <taxon>Plasmodium (Plasmodium)</taxon>
    </lineage>
</organism>
<name>W6ZT86_9APIC</name>
<keyword evidence="1" id="KW-0472">Membrane</keyword>
<dbReference type="RefSeq" id="XP_008819284.1">
    <property type="nucleotide sequence ID" value="XM_008821062.1"/>
</dbReference>